<dbReference type="Proteomes" id="UP000276379">
    <property type="component" value="Unassembled WGS sequence"/>
</dbReference>
<proteinExistence type="predicted"/>
<evidence type="ECO:0000313" key="3">
    <source>
        <dbReference type="Proteomes" id="UP000276379"/>
    </source>
</evidence>
<feature type="domain" description="ABM" evidence="1">
    <location>
        <begin position="3"/>
        <end position="91"/>
    </location>
</feature>
<dbReference type="Pfam" id="PF03992">
    <property type="entry name" value="ABM"/>
    <property type="match status" value="1"/>
</dbReference>
<keyword evidence="3" id="KW-1185">Reference proteome</keyword>
<dbReference type="GO" id="GO:0004497">
    <property type="term" value="F:monooxygenase activity"/>
    <property type="evidence" value="ECO:0007669"/>
    <property type="project" value="UniProtKB-KW"/>
</dbReference>
<dbReference type="Gene3D" id="3.30.70.100">
    <property type="match status" value="1"/>
</dbReference>
<sequence length="105" mass="11010">MSVIIVANLVAKAGQEELVEKTLLEAVPAVHDEPGCARYSLHRKKGTVGHFVMVEKWASENDLQSHRGGIAMAKVGKVLGDALAEAPSVVVLDALPAGDLDKGAL</sequence>
<dbReference type="InterPro" id="IPR011008">
    <property type="entry name" value="Dimeric_a/b-barrel"/>
</dbReference>
<dbReference type="PROSITE" id="PS51725">
    <property type="entry name" value="ABM"/>
    <property type="match status" value="1"/>
</dbReference>
<dbReference type="PANTHER" id="PTHR33336">
    <property type="entry name" value="QUINOL MONOOXYGENASE YGIN-RELATED"/>
    <property type="match status" value="1"/>
</dbReference>
<name>A0A426SD55_9ACTN</name>
<dbReference type="InterPro" id="IPR007138">
    <property type="entry name" value="ABM_dom"/>
</dbReference>
<keyword evidence="2" id="KW-0503">Monooxygenase</keyword>
<protein>
    <submittedName>
        <fullName evidence="2">Antibiotic biosynthesis monooxygenase</fullName>
    </submittedName>
</protein>
<organism evidence="2 3">
    <name type="scientific">Streptomyces griseofuscus</name>
    <dbReference type="NCBI Taxonomy" id="146922"/>
    <lineage>
        <taxon>Bacteria</taxon>
        <taxon>Bacillati</taxon>
        <taxon>Actinomycetota</taxon>
        <taxon>Actinomycetes</taxon>
        <taxon>Kitasatosporales</taxon>
        <taxon>Streptomycetaceae</taxon>
        <taxon>Streptomyces</taxon>
    </lineage>
</organism>
<evidence type="ECO:0000313" key="2">
    <source>
        <dbReference type="EMBL" id="RRQ88710.1"/>
    </source>
</evidence>
<gene>
    <name evidence="2" type="ORF">CQW44_06130</name>
</gene>
<dbReference type="SUPFAM" id="SSF54909">
    <property type="entry name" value="Dimeric alpha+beta barrel"/>
    <property type="match status" value="1"/>
</dbReference>
<dbReference type="PANTHER" id="PTHR33336:SF15">
    <property type="entry name" value="ABM DOMAIN-CONTAINING PROTEIN"/>
    <property type="match status" value="1"/>
</dbReference>
<keyword evidence="2" id="KW-0560">Oxidoreductase</keyword>
<reference evidence="2 3" key="1">
    <citation type="submission" date="2017-10" db="EMBL/GenBank/DDBJ databases">
        <title>Draft genome of actinobacteria isolated from guarana (Paullinia cupana (Mart.) Ducke.</title>
        <authorList>
            <person name="Siqueira K.A."/>
            <person name="Liotti R.G."/>
            <person name="Mendes T.A."/>
            <person name="Soares M.A."/>
        </authorList>
    </citation>
    <scope>NUCLEOTIDE SEQUENCE [LARGE SCALE GENOMIC DNA]</scope>
    <source>
        <strain evidence="2 3">199</strain>
    </source>
</reference>
<dbReference type="AlphaFoldDB" id="A0A426SD55"/>
<dbReference type="EMBL" id="PDES01000002">
    <property type="protein sequence ID" value="RRQ88710.1"/>
    <property type="molecule type" value="Genomic_DNA"/>
</dbReference>
<dbReference type="RefSeq" id="WP_125212840.1">
    <property type="nucleotide sequence ID" value="NZ_PDES01000002.1"/>
</dbReference>
<evidence type="ECO:0000259" key="1">
    <source>
        <dbReference type="PROSITE" id="PS51725"/>
    </source>
</evidence>
<dbReference type="InterPro" id="IPR050744">
    <property type="entry name" value="AI-2_Isomerase_LsrG"/>
</dbReference>
<accession>A0A426SD55</accession>
<comment type="caution">
    <text evidence="2">The sequence shown here is derived from an EMBL/GenBank/DDBJ whole genome shotgun (WGS) entry which is preliminary data.</text>
</comment>